<keyword evidence="1" id="KW-0472">Membrane</keyword>
<organism evidence="2 3">
    <name type="scientific">Oceanomicrobium pacificus</name>
    <dbReference type="NCBI Taxonomy" id="2692916"/>
    <lineage>
        <taxon>Bacteria</taxon>
        <taxon>Pseudomonadati</taxon>
        <taxon>Pseudomonadota</taxon>
        <taxon>Alphaproteobacteria</taxon>
        <taxon>Rhodobacterales</taxon>
        <taxon>Paracoccaceae</taxon>
        <taxon>Oceanomicrobium</taxon>
    </lineage>
</organism>
<evidence type="ECO:0000313" key="2">
    <source>
        <dbReference type="EMBL" id="MXU66751.1"/>
    </source>
</evidence>
<accession>A0A6B0U7A3</accession>
<dbReference type="Proteomes" id="UP000436016">
    <property type="component" value="Unassembled WGS sequence"/>
</dbReference>
<dbReference type="RefSeq" id="WP_160856425.1">
    <property type="nucleotide sequence ID" value="NZ_WUWG01000008.1"/>
</dbReference>
<dbReference type="AlphaFoldDB" id="A0A6B0U7A3"/>
<evidence type="ECO:0000256" key="1">
    <source>
        <dbReference type="SAM" id="Phobius"/>
    </source>
</evidence>
<dbReference type="EMBL" id="WUWG01000008">
    <property type="protein sequence ID" value="MXU66751.1"/>
    <property type="molecule type" value="Genomic_DNA"/>
</dbReference>
<dbReference type="Gene3D" id="1.20.210.10">
    <property type="entry name" value="Cytochrome c oxidase-like, subunit I domain"/>
    <property type="match status" value="1"/>
</dbReference>
<protein>
    <submittedName>
        <fullName evidence="2">Uncharacterized protein</fullName>
    </submittedName>
</protein>
<proteinExistence type="predicted"/>
<dbReference type="InterPro" id="IPR036927">
    <property type="entry name" value="Cyt_c_oxase-like_su1_sf"/>
</dbReference>
<feature type="transmembrane region" description="Helical" evidence="1">
    <location>
        <begin position="96"/>
        <end position="117"/>
    </location>
</feature>
<sequence length="140" mass="14591">MKNAPKMFFATAALFALCGMVWGIQMSATHDHALSPAHGHLNLIGFVMMSVFGTYYALTPHAGRSRAAGFHYLLTTGAVLVLTPGIALAISGQTEVLAQIGSVLAVLTVALFGFVVLKYGVGHTSHEAGSDSGMTTQPAE</sequence>
<keyword evidence="1" id="KW-1133">Transmembrane helix</keyword>
<reference evidence="2 3" key="1">
    <citation type="submission" date="2019-12" db="EMBL/GenBank/DDBJ databases">
        <title>Strain KN286 was isolated from seawater, which was collected from Caroline Seamount in the tropical western Pacific.</title>
        <authorList>
            <person name="Wang Q."/>
        </authorList>
    </citation>
    <scope>NUCLEOTIDE SEQUENCE [LARGE SCALE GENOMIC DNA]</scope>
    <source>
        <strain evidence="2 3">KN286</strain>
    </source>
</reference>
<keyword evidence="3" id="KW-1185">Reference proteome</keyword>
<comment type="caution">
    <text evidence="2">The sequence shown here is derived from an EMBL/GenBank/DDBJ whole genome shotgun (WGS) entry which is preliminary data.</text>
</comment>
<name>A0A6B0U7A3_9RHOB</name>
<gene>
    <name evidence="2" type="ORF">GSH16_14980</name>
</gene>
<feature type="transmembrane region" description="Helical" evidence="1">
    <location>
        <begin position="39"/>
        <end position="58"/>
    </location>
</feature>
<keyword evidence="1" id="KW-0812">Transmembrane</keyword>
<feature type="transmembrane region" description="Helical" evidence="1">
    <location>
        <begin position="70"/>
        <end position="90"/>
    </location>
</feature>
<evidence type="ECO:0000313" key="3">
    <source>
        <dbReference type="Proteomes" id="UP000436016"/>
    </source>
</evidence>